<reference evidence="1" key="1">
    <citation type="submission" date="2021-03" db="EMBL/GenBank/DDBJ databases">
        <authorList>
            <consortium name="Genoscope - CEA"/>
            <person name="William W."/>
        </authorList>
    </citation>
    <scope>NUCLEOTIDE SEQUENCE</scope>
    <source>
        <strain evidence="1">Doubled-haploid Pahang</strain>
    </source>
</reference>
<protein>
    <submittedName>
        <fullName evidence="1">(wild Malaysian banana) hypothetical protein</fullName>
    </submittedName>
</protein>
<dbReference type="Gramene" id="Ma07_t19210.1">
    <property type="protein sequence ID" value="Ma07_p19210.1"/>
    <property type="gene ID" value="Ma07_g19210"/>
</dbReference>
<reference evidence="2" key="2">
    <citation type="submission" date="2021-05" db="UniProtKB">
        <authorList>
            <consortium name="EnsemblPlants"/>
        </authorList>
    </citation>
    <scope>IDENTIFICATION</scope>
    <source>
        <strain evidence="2">subsp. malaccensis</strain>
    </source>
</reference>
<dbReference type="Proteomes" id="UP000012960">
    <property type="component" value="Unplaced"/>
</dbReference>
<evidence type="ECO:0000313" key="3">
    <source>
        <dbReference type="Proteomes" id="UP000012960"/>
    </source>
</evidence>
<name>A0A804JXE1_MUSAM</name>
<evidence type="ECO:0000313" key="1">
    <source>
        <dbReference type="EMBL" id="CAG1857117.1"/>
    </source>
</evidence>
<organism evidence="2 3">
    <name type="scientific">Musa acuminata subsp. malaccensis</name>
    <name type="common">Wild banana</name>
    <name type="synonym">Musa malaccensis</name>
    <dbReference type="NCBI Taxonomy" id="214687"/>
    <lineage>
        <taxon>Eukaryota</taxon>
        <taxon>Viridiplantae</taxon>
        <taxon>Streptophyta</taxon>
        <taxon>Embryophyta</taxon>
        <taxon>Tracheophyta</taxon>
        <taxon>Spermatophyta</taxon>
        <taxon>Magnoliopsida</taxon>
        <taxon>Liliopsida</taxon>
        <taxon>Zingiberales</taxon>
        <taxon>Musaceae</taxon>
        <taxon>Musa</taxon>
    </lineage>
</organism>
<gene>
    <name evidence="1" type="ORF">GSMUA_35210.1</name>
</gene>
<dbReference type="InParanoid" id="A0A804JXE1"/>
<dbReference type="EnsemblPlants" id="Ma07_t19210.1">
    <property type="protein sequence ID" value="Ma07_p19210.1"/>
    <property type="gene ID" value="Ma07_g19210"/>
</dbReference>
<sequence length="108" mass="11891">MHLRCWRGAVTARSDHLCRGFHGQKPVGVLPVHASQSCAEQVQHLRAAREPHHRAQRLAVDGLPLLVVVWGCVFVYLVKAEDHGIQLAGPSNEGLNPVSITDLKFQSN</sequence>
<dbReference type="EMBL" id="HG996473">
    <property type="protein sequence ID" value="CAG1857117.1"/>
    <property type="molecule type" value="Genomic_DNA"/>
</dbReference>
<dbReference type="AlphaFoldDB" id="A0A804JXE1"/>
<evidence type="ECO:0000313" key="2">
    <source>
        <dbReference type="EnsemblPlants" id="Ma07_p19210.1"/>
    </source>
</evidence>
<accession>A0A804JXE1</accession>
<keyword evidence="3" id="KW-1185">Reference proteome</keyword>
<proteinExistence type="predicted"/>